<keyword evidence="1" id="KW-0472">Membrane</keyword>
<organism evidence="2 3">
    <name type="scientific">Halogranum rubrum</name>
    <dbReference type="NCBI Taxonomy" id="553466"/>
    <lineage>
        <taxon>Archaea</taxon>
        <taxon>Methanobacteriati</taxon>
        <taxon>Methanobacteriota</taxon>
        <taxon>Stenosarchaea group</taxon>
        <taxon>Halobacteria</taxon>
        <taxon>Halobacteriales</taxon>
        <taxon>Haloferacaceae</taxon>
    </lineage>
</organism>
<feature type="transmembrane region" description="Helical" evidence="1">
    <location>
        <begin position="46"/>
        <end position="64"/>
    </location>
</feature>
<feature type="transmembrane region" description="Helical" evidence="1">
    <location>
        <begin position="71"/>
        <end position="90"/>
    </location>
</feature>
<accession>A0A1I4E5F7</accession>
<dbReference type="AlphaFoldDB" id="A0A1I4E5F7"/>
<evidence type="ECO:0000313" key="3">
    <source>
        <dbReference type="Proteomes" id="UP000199607"/>
    </source>
</evidence>
<keyword evidence="1" id="KW-0812">Transmembrane</keyword>
<dbReference type="STRING" id="553466.SAMN04487950_1921"/>
<proteinExistence type="predicted"/>
<keyword evidence="3" id="KW-1185">Reference proteome</keyword>
<sequence>MSDTTQMETGRFALNSLKMLLVVGILTLVANSIGPETGFRAGFVESIPGMGLIVLIGLVALLLGRAIPLDLPAFAYAMIIAFALALPFSPVQGPFLGYVERVDFLATTTPILAYAGLSIGLQTGRMKEVSWKLVVVAVFVFFGTYFGSALIAQAVLSAQGLI</sequence>
<evidence type="ECO:0000256" key="1">
    <source>
        <dbReference type="SAM" id="Phobius"/>
    </source>
</evidence>
<reference evidence="3" key="1">
    <citation type="submission" date="2016-10" db="EMBL/GenBank/DDBJ databases">
        <authorList>
            <person name="Varghese N."/>
            <person name="Submissions S."/>
        </authorList>
    </citation>
    <scope>NUCLEOTIDE SEQUENCE [LARGE SCALE GENOMIC DNA]</scope>
    <source>
        <strain evidence="3">CGMCC 1.7738</strain>
    </source>
</reference>
<evidence type="ECO:0000313" key="2">
    <source>
        <dbReference type="EMBL" id="SFL01002.1"/>
    </source>
</evidence>
<name>A0A1I4E5F7_9EURY</name>
<dbReference type="Proteomes" id="UP000199607">
    <property type="component" value="Unassembled WGS sequence"/>
</dbReference>
<feature type="transmembrane region" description="Helical" evidence="1">
    <location>
        <begin position="12"/>
        <end position="34"/>
    </location>
</feature>
<dbReference type="EMBL" id="FOTC01000002">
    <property type="protein sequence ID" value="SFL01002.1"/>
    <property type="molecule type" value="Genomic_DNA"/>
</dbReference>
<gene>
    <name evidence="2" type="ORF">SAMN04487950_1921</name>
</gene>
<feature type="transmembrane region" description="Helical" evidence="1">
    <location>
        <begin position="133"/>
        <end position="156"/>
    </location>
</feature>
<dbReference type="RefSeq" id="WP_177197595.1">
    <property type="nucleotide sequence ID" value="NZ_FOTC01000002.1"/>
</dbReference>
<keyword evidence="1" id="KW-1133">Transmembrane helix</keyword>
<feature type="transmembrane region" description="Helical" evidence="1">
    <location>
        <begin position="102"/>
        <end position="121"/>
    </location>
</feature>
<evidence type="ECO:0008006" key="4">
    <source>
        <dbReference type="Google" id="ProtNLM"/>
    </source>
</evidence>
<protein>
    <recommendedName>
        <fullName evidence="4">DUF340 domain-containing protein</fullName>
    </recommendedName>
</protein>